<protein>
    <recommendedName>
        <fullName evidence="4">Peptidase M10 metallopeptidase domain-containing protein</fullName>
    </recommendedName>
</protein>
<keyword evidence="3" id="KW-1185">Reference proteome</keyword>
<name>A0ABS5Y4Q7_9CYAN</name>
<evidence type="ECO:0000256" key="1">
    <source>
        <dbReference type="SAM" id="MobiDB-lite"/>
    </source>
</evidence>
<proteinExistence type="predicted"/>
<feature type="compositionally biased region" description="Gly residues" evidence="1">
    <location>
        <begin position="1"/>
        <end position="12"/>
    </location>
</feature>
<organism evidence="2 3">
    <name type="scientific">Leptothoe kymatousa TAU-MAC 1615</name>
    <dbReference type="NCBI Taxonomy" id="2364775"/>
    <lineage>
        <taxon>Bacteria</taxon>
        <taxon>Bacillati</taxon>
        <taxon>Cyanobacteriota</taxon>
        <taxon>Cyanophyceae</taxon>
        <taxon>Nodosilineales</taxon>
        <taxon>Cymatolegaceae</taxon>
        <taxon>Leptothoe</taxon>
        <taxon>Leptothoe kymatousa</taxon>
    </lineage>
</organism>
<reference evidence="2 3" key="1">
    <citation type="journal article" date="2021" name="Mar. Drugs">
        <title>Genome Reduction and Secondary Metabolism of the Marine Sponge-Associated Cyanobacterium Leptothoe.</title>
        <authorList>
            <person name="Konstantinou D."/>
            <person name="Popin R.V."/>
            <person name="Fewer D.P."/>
            <person name="Sivonen K."/>
            <person name="Gkelis S."/>
        </authorList>
    </citation>
    <scope>NUCLEOTIDE SEQUENCE [LARGE SCALE GENOMIC DNA]</scope>
    <source>
        <strain evidence="2 3">TAU-MAC 1615</strain>
    </source>
</reference>
<accession>A0ABS5Y4Q7</accession>
<dbReference type="SUPFAM" id="SSF55486">
    <property type="entry name" value="Metalloproteases ('zincins'), catalytic domain"/>
    <property type="match status" value="1"/>
</dbReference>
<feature type="region of interest" description="Disordered" evidence="1">
    <location>
        <begin position="1"/>
        <end position="21"/>
    </location>
</feature>
<gene>
    <name evidence="2" type="ORF">IXB28_11450</name>
</gene>
<dbReference type="EMBL" id="JADOER010000010">
    <property type="protein sequence ID" value="MBT9312825.1"/>
    <property type="molecule type" value="Genomic_DNA"/>
</dbReference>
<dbReference type="Proteomes" id="UP001196661">
    <property type="component" value="Unassembled WGS sequence"/>
</dbReference>
<sequence length="285" mass="30368">MLSACSGGGGGDSTEATTVSTVTESDQQLVLEVQPIQVCDDDGLVCAQVELFETIADKIWDQANLDIAFLPLNQLNDSTYLTTDEDEFLDLSFSGAAGSFGRHPDSTSTTGPINLWFVDVIETSAGLVQFGNAWIGSNGVLISDDILDFNNGIGRLDVIAHEIGHNLGLRHSTLGAGAADNLLTGGGTRTIPESIDDIFPDGERLSQLNSQQIERVRESSFVQPSSTNQLAPAIEISESDSVVLSASNVPVATAQPLAVPEQSPSPLTWLLLLPLGQRVHRHFNR</sequence>
<evidence type="ECO:0000313" key="3">
    <source>
        <dbReference type="Proteomes" id="UP001196661"/>
    </source>
</evidence>
<evidence type="ECO:0000313" key="2">
    <source>
        <dbReference type="EMBL" id="MBT9312825.1"/>
    </source>
</evidence>
<dbReference type="Pfam" id="PF13582">
    <property type="entry name" value="Reprolysin_3"/>
    <property type="match status" value="1"/>
</dbReference>
<comment type="caution">
    <text evidence="2">The sequence shown here is derived from an EMBL/GenBank/DDBJ whole genome shotgun (WGS) entry which is preliminary data.</text>
</comment>
<dbReference type="RefSeq" id="WP_215618729.1">
    <property type="nucleotide sequence ID" value="NZ_JADOER010000010.1"/>
</dbReference>
<dbReference type="Gene3D" id="3.40.390.10">
    <property type="entry name" value="Collagenase (Catalytic Domain)"/>
    <property type="match status" value="1"/>
</dbReference>
<evidence type="ECO:0008006" key="4">
    <source>
        <dbReference type="Google" id="ProtNLM"/>
    </source>
</evidence>
<dbReference type="InterPro" id="IPR024079">
    <property type="entry name" value="MetalloPept_cat_dom_sf"/>
</dbReference>